<dbReference type="HOGENOM" id="CLU_040317_0_0_1"/>
<name>W4JYJ9_HETIT</name>
<evidence type="ECO:0000313" key="8">
    <source>
        <dbReference type="EMBL" id="ETW78524.1"/>
    </source>
</evidence>
<keyword evidence="3" id="KW-0238">DNA-binding</keyword>
<dbReference type="PANTHER" id="PTHR11945:SF534">
    <property type="entry name" value="MYOCYTE-SPECIFIC ENHANCER FACTOR 2"/>
    <property type="match status" value="1"/>
</dbReference>
<evidence type="ECO:0000256" key="2">
    <source>
        <dbReference type="ARBA" id="ARBA00023015"/>
    </source>
</evidence>
<keyword evidence="9" id="KW-1185">Reference proteome</keyword>
<dbReference type="GO" id="GO:0005634">
    <property type="term" value="C:nucleus"/>
    <property type="evidence" value="ECO:0007669"/>
    <property type="project" value="UniProtKB-SubCell"/>
</dbReference>
<comment type="subcellular location">
    <subcellularLocation>
        <location evidence="1">Nucleus</location>
    </subcellularLocation>
</comment>
<evidence type="ECO:0000259" key="7">
    <source>
        <dbReference type="PROSITE" id="PS50066"/>
    </source>
</evidence>
<feature type="compositionally biased region" description="Basic and acidic residues" evidence="6">
    <location>
        <begin position="483"/>
        <end position="500"/>
    </location>
</feature>
<dbReference type="STRING" id="747525.W4JYJ9"/>
<dbReference type="GO" id="GO:0045944">
    <property type="term" value="P:positive regulation of transcription by RNA polymerase II"/>
    <property type="evidence" value="ECO:0007669"/>
    <property type="project" value="TreeGrafter"/>
</dbReference>
<feature type="compositionally biased region" description="Acidic residues" evidence="6">
    <location>
        <begin position="100"/>
        <end position="111"/>
    </location>
</feature>
<evidence type="ECO:0000256" key="6">
    <source>
        <dbReference type="SAM" id="MobiDB-lite"/>
    </source>
</evidence>
<dbReference type="GeneID" id="20677023"/>
<dbReference type="PROSITE" id="PS50066">
    <property type="entry name" value="MADS_BOX_2"/>
    <property type="match status" value="1"/>
</dbReference>
<dbReference type="Gene3D" id="3.40.1810.10">
    <property type="entry name" value="Transcription factor, MADS-box"/>
    <property type="match status" value="1"/>
</dbReference>
<dbReference type="RefSeq" id="XP_009548860.1">
    <property type="nucleotide sequence ID" value="XM_009550565.1"/>
</dbReference>
<protein>
    <recommendedName>
        <fullName evidence="7">MADS-box domain-containing protein</fullName>
    </recommendedName>
</protein>
<feature type="compositionally biased region" description="Low complexity" evidence="6">
    <location>
        <begin position="122"/>
        <end position="132"/>
    </location>
</feature>
<dbReference type="Proteomes" id="UP000030671">
    <property type="component" value="Unassembled WGS sequence"/>
</dbReference>
<keyword evidence="4" id="KW-0804">Transcription</keyword>
<evidence type="ECO:0000313" key="9">
    <source>
        <dbReference type="Proteomes" id="UP000030671"/>
    </source>
</evidence>
<dbReference type="InParanoid" id="W4JYJ9"/>
<dbReference type="GO" id="GO:0046983">
    <property type="term" value="F:protein dimerization activity"/>
    <property type="evidence" value="ECO:0007669"/>
    <property type="project" value="InterPro"/>
</dbReference>
<feature type="region of interest" description="Disordered" evidence="6">
    <location>
        <begin position="338"/>
        <end position="522"/>
    </location>
</feature>
<evidence type="ECO:0000256" key="4">
    <source>
        <dbReference type="ARBA" id="ARBA00023163"/>
    </source>
</evidence>
<dbReference type="OrthoDB" id="1898716at2759"/>
<dbReference type="eggNOG" id="KOG0014">
    <property type="taxonomic scope" value="Eukaryota"/>
</dbReference>
<keyword evidence="2" id="KW-0805">Transcription regulation</keyword>
<dbReference type="GO" id="GO:0000981">
    <property type="term" value="F:DNA-binding transcription factor activity, RNA polymerase II-specific"/>
    <property type="evidence" value="ECO:0007669"/>
    <property type="project" value="TreeGrafter"/>
</dbReference>
<feature type="compositionally biased region" description="Low complexity" evidence="6">
    <location>
        <begin position="314"/>
        <end position="326"/>
    </location>
</feature>
<dbReference type="PANTHER" id="PTHR11945">
    <property type="entry name" value="MADS BOX PROTEIN"/>
    <property type="match status" value="1"/>
</dbReference>
<feature type="compositionally biased region" description="Low complexity" evidence="6">
    <location>
        <begin position="375"/>
        <end position="396"/>
    </location>
</feature>
<evidence type="ECO:0000256" key="1">
    <source>
        <dbReference type="ARBA" id="ARBA00004123"/>
    </source>
</evidence>
<dbReference type="GO" id="GO:0000978">
    <property type="term" value="F:RNA polymerase II cis-regulatory region sequence-specific DNA binding"/>
    <property type="evidence" value="ECO:0007669"/>
    <property type="project" value="TreeGrafter"/>
</dbReference>
<feature type="compositionally biased region" description="Gly residues" evidence="6">
    <location>
        <begin position="397"/>
        <end position="415"/>
    </location>
</feature>
<dbReference type="KEGG" id="hir:HETIRDRAFT_459848"/>
<organism evidence="8 9">
    <name type="scientific">Heterobasidion irregulare (strain TC 32-1)</name>
    <dbReference type="NCBI Taxonomy" id="747525"/>
    <lineage>
        <taxon>Eukaryota</taxon>
        <taxon>Fungi</taxon>
        <taxon>Dikarya</taxon>
        <taxon>Basidiomycota</taxon>
        <taxon>Agaricomycotina</taxon>
        <taxon>Agaricomycetes</taxon>
        <taxon>Russulales</taxon>
        <taxon>Bondarzewiaceae</taxon>
        <taxon>Heterobasidion</taxon>
        <taxon>Heterobasidion annosum species complex</taxon>
    </lineage>
</organism>
<keyword evidence="5" id="KW-0539">Nucleus</keyword>
<feature type="compositionally biased region" description="Low complexity" evidence="6">
    <location>
        <begin position="193"/>
        <end position="209"/>
    </location>
</feature>
<dbReference type="InterPro" id="IPR002100">
    <property type="entry name" value="TF_MADSbox"/>
</dbReference>
<dbReference type="SMART" id="SM00432">
    <property type="entry name" value="MADS"/>
    <property type="match status" value="1"/>
</dbReference>
<feature type="compositionally biased region" description="Gly residues" evidence="6">
    <location>
        <begin position="431"/>
        <end position="445"/>
    </location>
</feature>
<dbReference type="InterPro" id="IPR036879">
    <property type="entry name" value="TF_MADSbox_sf"/>
</dbReference>
<evidence type="ECO:0000256" key="5">
    <source>
        <dbReference type="ARBA" id="ARBA00023242"/>
    </source>
</evidence>
<feature type="compositionally biased region" description="Basic residues" evidence="6">
    <location>
        <begin position="354"/>
        <end position="363"/>
    </location>
</feature>
<accession>W4JYJ9</accession>
<dbReference type="Pfam" id="PF00319">
    <property type="entry name" value="SRF-TF"/>
    <property type="match status" value="1"/>
</dbReference>
<reference evidence="8 9" key="1">
    <citation type="journal article" date="2012" name="New Phytol.">
        <title>Insight into trade-off between wood decay and parasitism from the genome of a fungal forest pathogen.</title>
        <authorList>
            <person name="Olson A."/>
            <person name="Aerts A."/>
            <person name="Asiegbu F."/>
            <person name="Belbahri L."/>
            <person name="Bouzid O."/>
            <person name="Broberg A."/>
            <person name="Canback B."/>
            <person name="Coutinho P.M."/>
            <person name="Cullen D."/>
            <person name="Dalman K."/>
            <person name="Deflorio G."/>
            <person name="van Diepen L.T."/>
            <person name="Dunand C."/>
            <person name="Duplessis S."/>
            <person name="Durling M."/>
            <person name="Gonthier P."/>
            <person name="Grimwood J."/>
            <person name="Fossdal C.G."/>
            <person name="Hansson D."/>
            <person name="Henrissat B."/>
            <person name="Hietala A."/>
            <person name="Himmelstrand K."/>
            <person name="Hoffmeister D."/>
            <person name="Hogberg N."/>
            <person name="James T.Y."/>
            <person name="Karlsson M."/>
            <person name="Kohler A."/>
            <person name="Kues U."/>
            <person name="Lee Y.H."/>
            <person name="Lin Y.C."/>
            <person name="Lind M."/>
            <person name="Lindquist E."/>
            <person name="Lombard V."/>
            <person name="Lucas S."/>
            <person name="Lunden K."/>
            <person name="Morin E."/>
            <person name="Murat C."/>
            <person name="Park J."/>
            <person name="Raffaello T."/>
            <person name="Rouze P."/>
            <person name="Salamov A."/>
            <person name="Schmutz J."/>
            <person name="Solheim H."/>
            <person name="Stahlberg J."/>
            <person name="Velez H."/>
            <person name="de Vries R.P."/>
            <person name="Wiebenga A."/>
            <person name="Woodward S."/>
            <person name="Yakovlev I."/>
            <person name="Garbelotto M."/>
            <person name="Martin F."/>
            <person name="Grigoriev I.V."/>
            <person name="Stenlid J."/>
        </authorList>
    </citation>
    <scope>NUCLEOTIDE SEQUENCE [LARGE SCALE GENOMIC DNA]</scope>
    <source>
        <strain evidence="8 9">TC 32-1</strain>
    </source>
</reference>
<feature type="region of interest" description="Disordered" evidence="6">
    <location>
        <begin position="254"/>
        <end position="281"/>
    </location>
</feature>
<dbReference type="AlphaFoldDB" id="W4JYJ9"/>
<feature type="compositionally biased region" description="Gly residues" evidence="6">
    <location>
        <begin position="462"/>
        <end position="478"/>
    </location>
</feature>
<dbReference type="SUPFAM" id="SSF55455">
    <property type="entry name" value="SRF-like"/>
    <property type="match status" value="1"/>
</dbReference>
<feature type="region of interest" description="Disordered" evidence="6">
    <location>
        <begin position="80"/>
        <end position="241"/>
    </location>
</feature>
<feature type="domain" description="MADS-box" evidence="7">
    <location>
        <begin position="1"/>
        <end position="51"/>
    </location>
</feature>
<dbReference type="EMBL" id="KI925461">
    <property type="protein sequence ID" value="ETW78524.1"/>
    <property type="molecule type" value="Genomic_DNA"/>
</dbReference>
<dbReference type="PRINTS" id="PR00404">
    <property type="entry name" value="MADSDOMAIN"/>
</dbReference>
<sequence length="522" mass="53783">MGRRKIEILPIQNERNRSVTFLKRKTGLFKKAYELGVLCSVDVAVIIFERRHGHPDKLYQYCSTDIGSIVQRHIRFDGERDTRTPHDFSGGTDASRVDDVGDDDDDADADDPAPPQRKRQDSSSAAAGGPSAKGKKADGGKMVPIKPESMTIDVDYRPPPSHLSMPPSASPTLPISSDRHTSATHSPTRAHPSSSSSSSVGAGAYSLSSNKRARLAPASELDRHPSLHASSPGGAHTPFPYRLDLDAASAHPSLHAHTLPLPPHVHTAPPHSNPYASFFPPSTHTAHGAPFLNPSASFARASLSAPYSHPPPQSLSHSQQQQQQQLGMYGAGSMLRAPQQQPLPRISQPPTPHQHQHHQHQHQHQQQSPDDLFAGVFGPPSSSSGSGSTGGSSSTVGSGGMFGGGGGGMMMGGGLSQPPPHRQSTDSGTSGDDGGGGSGGGGGGQTWLDFLSGTAPAPPGEGLLGSVGAESGGGGGARGGKRGRGDGEGKGEDEGRRGGDGDVSLEDIVGGGGGGDGVDRGA</sequence>
<feature type="region of interest" description="Disordered" evidence="6">
    <location>
        <begin position="302"/>
        <end position="326"/>
    </location>
</feature>
<evidence type="ECO:0000256" key="3">
    <source>
        <dbReference type="ARBA" id="ARBA00023125"/>
    </source>
</evidence>
<proteinExistence type="predicted"/>
<gene>
    <name evidence="8" type="ORF">HETIRDRAFT_459848</name>
</gene>